<dbReference type="InterPro" id="IPR053879">
    <property type="entry name" value="HYDIN_VesB_CFA65-like_Ig"/>
</dbReference>
<evidence type="ECO:0000256" key="4">
    <source>
        <dbReference type="ARBA" id="ARBA00023069"/>
    </source>
</evidence>
<dbReference type="PANTHER" id="PTHR42754">
    <property type="entry name" value="ENDOGLUCANASE"/>
    <property type="match status" value="1"/>
</dbReference>
<name>A0A1F5VNM6_9BACT</name>
<evidence type="ECO:0000256" key="5">
    <source>
        <dbReference type="ARBA" id="ARBA00023273"/>
    </source>
</evidence>
<dbReference type="PANTHER" id="PTHR42754:SF1">
    <property type="entry name" value="LIPOPROTEIN"/>
    <property type="match status" value="1"/>
</dbReference>
<dbReference type="GO" id="GO:0005737">
    <property type="term" value="C:cytoplasm"/>
    <property type="evidence" value="ECO:0007669"/>
    <property type="project" value="UniProtKB-SubCell"/>
</dbReference>
<evidence type="ECO:0000259" key="6">
    <source>
        <dbReference type="PROSITE" id="PS50927"/>
    </source>
</evidence>
<dbReference type="STRING" id="1817863.A2Y62_14400"/>
<evidence type="ECO:0000256" key="2">
    <source>
        <dbReference type="ARBA" id="ARBA00004496"/>
    </source>
</evidence>
<evidence type="ECO:0000313" key="8">
    <source>
        <dbReference type="Proteomes" id="UP000178943"/>
    </source>
</evidence>
<accession>A0A1F5VNM6</accession>
<dbReference type="InterPro" id="IPR001480">
    <property type="entry name" value="Bulb-type_lectin_dom"/>
</dbReference>
<dbReference type="Pfam" id="PF22544">
    <property type="entry name" value="HYDIN_VesB_CFA65-like_Ig"/>
    <property type="match status" value="2"/>
</dbReference>
<evidence type="ECO:0000256" key="1">
    <source>
        <dbReference type="ARBA" id="ARBA00004138"/>
    </source>
</evidence>
<dbReference type="Gene3D" id="2.80.10.50">
    <property type="match status" value="3"/>
</dbReference>
<comment type="subcellular location">
    <subcellularLocation>
        <location evidence="1">Cell projection</location>
        <location evidence="1">Cilium</location>
    </subcellularLocation>
    <subcellularLocation>
        <location evidence="2">Cytoplasm</location>
    </subcellularLocation>
</comment>
<sequence length="1714" mass="187651">MGTKHKEKKSIRVLYIIVWTTAALFCMQDGLVAQTKTWAHRYSSQYSDYVYDSKETLDGGYILAGKTFMYEWNCNVEDDLIVIKLYSDGNVEWQKAYYYVNSAEARAIELTADGGYIIAGSSYGANIWILKLASDGEIEWQKEYSGTEWDSAYSIKQTGDGGYIVAGHTNSISGDFNHDGLVMKLDVTGNVVWQKTYGGLNDDFFYAIDTTNEGGYIAAGTTYSFGSGNIDAWALKLDNHGQILWEKVIGGTNSDEIHSVKKISSGNYIVSGWTNSFGAGGLDAWIIELDINGIILMQKTYGTNNDNQAYAIQEVSTSGYIVAGKSWYTGRGNDAWILRLDQYGAILWQKAYGGSNDEEASSIVQAQDTSFVIAGQKYTSINNIWVFKTDQNGEMNSSCDIDIDTTATSANSVAIIQDTIAIVTTASLQTNAMQSTAVNFPASNTTECTGYINAPEMSVEPDGIDFGNIMPDCSSQQTITVNNTGEAPLNIISVSSPNSPFVKIADNCTGISLPPTQNCTIIIEFQPAIQGDYHDTVEITSNDPYNSLYAINLAGISAAISSNTWARQFSESNGYISISSVDETADQSFLVTGTMHNSSLQGLLIMKLNKLGEITWKNVFNSDKYEEDVKTIVASTNDGGYIVAYERIYGFGILKFNNLGIIEWENSYGDSYSVSAQVIKQTNDGGYIIAGNSWQSDSDGWIMKLASDGTIAWQKRYGGSFQDYLFSIEQTNDNGYIATGYFEDICHSWQLLLWVLRIDADGNVLWQKGYPYIYYPGNYSGTDVELADDGYIVASSTYLPIGYSNARIIRLDANGSILWEKVYSSSNDDFISTIKKTSDGNFVVKGMTSSFGYSNAAWLFKINRDGSLLWQKQYVPDSFYFFESLEETYDHGLILNGRNGYGSAPSWLFKTDKDGNMQSSCDFIIDTTATVQDGSYEVYTINSNENSTTYPSQSTTMTSSIPPIIDNLECGGSQYHPELTVIPDPLNIGNVLVNTIEQRAMAITNSGTEALRIGKLSDPTAPFSLISNTCECSTLLTASNCEAVVQFFPNSEGTFADQVIIQSDDPEKPAYPEIIQGKGVLSSEPDIMLAPEEISFDTMAGTAVTENITITNVGIDDLIISTITAPVQPFTIITDECSGQVIPKLSQCLIEVKFETLLKGQFSGIIVIHSNDPDESDAVITINALSHGTWAHTYGGTGDEIAYDVQQTSDGGYIIAGTTTSYGAGGIDIWIIKLDYNGTLIWQKTFGTTGDDYAYAIKQTNEGGYIAIGKISTQSGIWVVKLDPSGAVIWQKNYQGYCLTGKEIILAGDGGYLILGDVYDNDSNYNIMLMKLDSTGNILWNKSYDLYYDYATSIKETIDGNYVLSGGTLYLGSLTNYDISILKIDTQGNIIWAKTFNTNSNNIANAIASLSDGGYLISVSDDNGSSFSITKLSANGNIIWTKSFTGYFDILALHQANDGNYVIGGYSNDLGDGIFFMKMDPDEYTIPNKLYGCFIDYLNAYAMEPTRDNGYIIADTTANFGAGGLDFWILKVDMNGDVNASCGLVWNYNVSPWPIQWQEIYKPFSIKSDSFSINQGYIQDSATNAMDTFVCEGPLAAPGAVPDNNNYPGVPLTMMKTGANLQLTWGSPGNSCMVTDYGVHRGTLPFINYNHHRYLCTTGGETAVILYNQDASHYYLVVPENVSAEGSYGLDSSDNQRPPSSPLVCYPQNLTPCN</sequence>
<dbReference type="Proteomes" id="UP000178943">
    <property type="component" value="Unassembled WGS sequence"/>
</dbReference>
<dbReference type="InterPro" id="IPR011047">
    <property type="entry name" value="Quinoprotein_ADH-like_sf"/>
</dbReference>
<dbReference type="NCBIfam" id="NF012200">
    <property type="entry name" value="choice_anch_D"/>
    <property type="match status" value="3"/>
</dbReference>
<protein>
    <recommendedName>
        <fullName evidence="6">Bulb-type lectin domain-containing protein</fullName>
    </recommendedName>
</protein>
<keyword evidence="5" id="KW-0966">Cell projection</keyword>
<organism evidence="7 8">
    <name type="scientific">Candidatus Fischerbacteria bacterium RBG_13_37_8</name>
    <dbReference type="NCBI Taxonomy" id="1817863"/>
    <lineage>
        <taxon>Bacteria</taxon>
        <taxon>Candidatus Fischeribacteriota</taxon>
    </lineage>
</organism>
<dbReference type="InterPro" id="IPR013783">
    <property type="entry name" value="Ig-like_fold"/>
</dbReference>
<keyword evidence="3" id="KW-0963">Cytoplasm</keyword>
<feature type="domain" description="Bulb-type lectin" evidence="6">
    <location>
        <begin position="1290"/>
        <end position="1431"/>
    </location>
</feature>
<proteinExistence type="predicted"/>
<dbReference type="EMBL" id="MFGW01000122">
    <property type="protein sequence ID" value="OGF65012.1"/>
    <property type="molecule type" value="Genomic_DNA"/>
</dbReference>
<evidence type="ECO:0000256" key="3">
    <source>
        <dbReference type="ARBA" id="ARBA00022490"/>
    </source>
</evidence>
<gene>
    <name evidence="7" type="ORF">A2Y62_14400</name>
</gene>
<comment type="caution">
    <text evidence="7">The sequence shown here is derived from an EMBL/GenBank/DDBJ whole genome shotgun (WGS) entry which is preliminary data.</text>
</comment>
<dbReference type="Gene3D" id="2.60.40.10">
    <property type="entry name" value="Immunoglobulins"/>
    <property type="match status" value="3"/>
</dbReference>
<dbReference type="PROSITE" id="PS50927">
    <property type="entry name" value="BULB_LECTIN"/>
    <property type="match status" value="1"/>
</dbReference>
<evidence type="ECO:0000313" key="7">
    <source>
        <dbReference type="EMBL" id="OGF65012.1"/>
    </source>
</evidence>
<keyword evidence="4" id="KW-0969">Cilium</keyword>
<dbReference type="SUPFAM" id="SSF50998">
    <property type="entry name" value="Quinoprotein alcohol dehydrogenase-like"/>
    <property type="match status" value="2"/>
</dbReference>
<reference evidence="7 8" key="1">
    <citation type="journal article" date="2016" name="Nat. Commun.">
        <title>Thousands of microbial genomes shed light on interconnected biogeochemical processes in an aquifer system.</title>
        <authorList>
            <person name="Anantharaman K."/>
            <person name="Brown C.T."/>
            <person name="Hug L.A."/>
            <person name="Sharon I."/>
            <person name="Castelle C.J."/>
            <person name="Probst A.J."/>
            <person name="Thomas B.C."/>
            <person name="Singh A."/>
            <person name="Wilkins M.J."/>
            <person name="Karaoz U."/>
            <person name="Brodie E.L."/>
            <person name="Williams K.H."/>
            <person name="Hubbard S.S."/>
            <person name="Banfield J.F."/>
        </authorList>
    </citation>
    <scope>NUCLEOTIDE SEQUENCE [LARGE SCALE GENOMIC DNA]</scope>
</reference>